<sequence>MKGQLEGRCNPKMEALPLCARQDKYAPGIPVYCCRRLSPNARPLLHCIVSPTASIAVCSRLRQLKYAFQPTGWDTPPAPRSRPAFKASTASRAPLSPSGASLDVEILSQAAISQHDQTTPQEPPGDMWAHAVGVSSVGAGRRGPVL</sequence>
<name>A0AAV7TVS3_PLEWA</name>
<dbReference type="Proteomes" id="UP001066276">
    <property type="component" value="Chromosome 3_2"/>
</dbReference>
<protein>
    <submittedName>
        <fullName evidence="2">Uncharacterized protein</fullName>
    </submittedName>
</protein>
<evidence type="ECO:0000313" key="3">
    <source>
        <dbReference type="Proteomes" id="UP001066276"/>
    </source>
</evidence>
<feature type="region of interest" description="Disordered" evidence="1">
    <location>
        <begin position="69"/>
        <end position="129"/>
    </location>
</feature>
<evidence type="ECO:0000256" key="1">
    <source>
        <dbReference type="SAM" id="MobiDB-lite"/>
    </source>
</evidence>
<dbReference type="AlphaFoldDB" id="A0AAV7TVS3"/>
<organism evidence="2 3">
    <name type="scientific">Pleurodeles waltl</name>
    <name type="common">Iberian ribbed newt</name>
    <dbReference type="NCBI Taxonomy" id="8319"/>
    <lineage>
        <taxon>Eukaryota</taxon>
        <taxon>Metazoa</taxon>
        <taxon>Chordata</taxon>
        <taxon>Craniata</taxon>
        <taxon>Vertebrata</taxon>
        <taxon>Euteleostomi</taxon>
        <taxon>Amphibia</taxon>
        <taxon>Batrachia</taxon>
        <taxon>Caudata</taxon>
        <taxon>Salamandroidea</taxon>
        <taxon>Salamandridae</taxon>
        <taxon>Pleurodelinae</taxon>
        <taxon>Pleurodeles</taxon>
    </lineage>
</organism>
<gene>
    <name evidence="2" type="ORF">NDU88_006080</name>
</gene>
<reference evidence="2" key="1">
    <citation type="journal article" date="2022" name="bioRxiv">
        <title>Sequencing and chromosome-scale assembly of the giantPleurodeles waltlgenome.</title>
        <authorList>
            <person name="Brown T."/>
            <person name="Elewa A."/>
            <person name="Iarovenko S."/>
            <person name="Subramanian E."/>
            <person name="Araus A.J."/>
            <person name="Petzold A."/>
            <person name="Susuki M."/>
            <person name="Suzuki K.-i.T."/>
            <person name="Hayashi T."/>
            <person name="Toyoda A."/>
            <person name="Oliveira C."/>
            <person name="Osipova E."/>
            <person name="Leigh N.D."/>
            <person name="Simon A."/>
            <person name="Yun M.H."/>
        </authorList>
    </citation>
    <scope>NUCLEOTIDE SEQUENCE</scope>
    <source>
        <strain evidence="2">20211129_DDA</strain>
        <tissue evidence="2">Liver</tissue>
    </source>
</reference>
<accession>A0AAV7TVS3</accession>
<feature type="compositionally biased region" description="Polar residues" evidence="1">
    <location>
        <begin position="110"/>
        <end position="120"/>
    </location>
</feature>
<dbReference type="EMBL" id="JANPWB010000006">
    <property type="protein sequence ID" value="KAJ1180865.1"/>
    <property type="molecule type" value="Genomic_DNA"/>
</dbReference>
<proteinExistence type="predicted"/>
<keyword evidence="3" id="KW-1185">Reference proteome</keyword>
<comment type="caution">
    <text evidence="2">The sequence shown here is derived from an EMBL/GenBank/DDBJ whole genome shotgun (WGS) entry which is preliminary data.</text>
</comment>
<evidence type="ECO:0000313" key="2">
    <source>
        <dbReference type="EMBL" id="KAJ1180865.1"/>
    </source>
</evidence>